<dbReference type="EMBL" id="SSBS01000002">
    <property type="protein sequence ID" value="THF34289.1"/>
    <property type="molecule type" value="Genomic_DNA"/>
</dbReference>
<dbReference type="Proteomes" id="UP000310574">
    <property type="component" value="Unassembled WGS sequence"/>
</dbReference>
<sequence length="139" mass="15568">MTKIFRFLGGGDLGLIRAGMTRDESRTALGGGFEAFFKTEDSAVPTDAYDDLGVHVYFDEKLIVVGVEFFKWSKLFWDEQNLVGEDALVAQQFLSRRGEVLVFNSSGFNVIDVGLRFYVPDFEEDNAIIEAVYVELTCG</sequence>
<evidence type="ECO:0000313" key="1">
    <source>
        <dbReference type="EMBL" id="THF34289.1"/>
    </source>
</evidence>
<dbReference type="AlphaFoldDB" id="A0AAQ2DDS4"/>
<organism evidence="1 2">
    <name type="scientific">Pseudomonas atacamensis</name>
    <dbReference type="NCBI Taxonomy" id="2565368"/>
    <lineage>
        <taxon>Bacteria</taxon>
        <taxon>Pseudomonadati</taxon>
        <taxon>Pseudomonadota</taxon>
        <taxon>Gammaproteobacteria</taxon>
        <taxon>Pseudomonadales</taxon>
        <taxon>Pseudomonadaceae</taxon>
        <taxon>Pseudomonas</taxon>
    </lineage>
</organism>
<accession>A0AAQ2DDS4</accession>
<dbReference type="RefSeq" id="WP_024013177.1">
    <property type="nucleotide sequence ID" value="NZ_SSBS01000002.1"/>
</dbReference>
<gene>
    <name evidence="1" type="ORF">E5170_08445</name>
</gene>
<evidence type="ECO:0000313" key="2">
    <source>
        <dbReference type="Proteomes" id="UP000310574"/>
    </source>
</evidence>
<comment type="caution">
    <text evidence="1">The sequence shown here is derived from an EMBL/GenBank/DDBJ whole genome shotgun (WGS) entry which is preliminary data.</text>
</comment>
<name>A0AAQ2DDS4_9PSED</name>
<reference evidence="1 2" key="1">
    <citation type="submission" date="2019-04" db="EMBL/GenBank/DDBJ databases">
        <title>Draft genome sequence of Pseudomonas sp. M7D1 isolated from rhizosphere of plant the flowery desert.</title>
        <authorList>
            <person name="Poblete-Morales M."/>
            <person name="Plaza N."/>
            <person name="Corsini G."/>
            <person name="Silva E."/>
        </authorList>
    </citation>
    <scope>NUCLEOTIDE SEQUENCE [LARGE SCALE GENOMIC DNA]</scope>
    <source>
        <strain evidence="1 2">M7D1</strain>
    </source>
</reference>
<protein>
    <submittedName>
        <fullName evidence="1">Uncharacterized protein</fullName>
    </submittedName>
</protein>
<proteinExistence type="predicted"/>